<reference evidence="1 2" key="1">
    <citation type="submission" date="2024-11" db="EMBL/GenBank/DDBJ databases">
        <title>Adaptive evolution of stress response genes in parasites aligns with host niche diversity.</title>
        <authorList>
            <person name="Hahn C."/>
            <person name="Resl P."/>
        </authorList>
    </citation>
    <scope>NUCLEOTIDE SEQUENCE [LARGE SCALE GENOMIC DNA]</scope>
    <source>
        <strain evidence="1">EGGRZ-B1_66</strain>
        <tissue evidence="1">Body</tissue>
    </source>
</reference>
<sequence>MNVIASNGYKSRIKGNVIVLKDMKGMGFQHGVKYGIEVRAVYNEDDSKELGSSTFTFNESVYSQEIMDNMAQDIANKLNASMETNQRNLSRELSEISQPWSYTVDTLILIISNDANAFAGKEGLKESNFFPEKPCNSTTKCRSVILKEGMKKNYVFTWPDENEQVRCMSAQLRFYYGKETHSWYATKVYPIGSSSHRISGCQSLSISQGSLQILWQISVRFLSSSCHICPIPRASLIRSRIQIICVEAGIAGAPRRFSNSRRSADDLNLLRQKKPLHLGPSSRPDNDSEFMFLRIMEDSPGDSYSTVSGTHCSCHNDLPQIQKKCRLSINKHLSVFSGH</sequence>
<keyword evidence="2" id="KW-1185">Reference proteome</keyword>
<evidence type="ECO:0000313" key="1">
    <source>
        <dbReference type="EMBL" id="KAL3310955.1"/>
    </source>
</evidence>
<name>A0ABD2PU45_9PLAT</name>
<proteinExistence type="predicted"/>
<gene>
    <name evidence="1" type="ORF">Ciccas_010470</name>
</gene>
<organism evidence="1 2">
    <name type="scientific">Cichlidogyrus casuarinus</name>
    <dbReference type="NCBI Taxonomy" id="1844966"/>
    <lineage>
        <taxon>Eukaryota</taxon>
        <taxon>Metazoa</taxon>
        <taxon>Spiralia</taxon>
        <taxon>Lophotrochozoa</taxon>
        <taxon>Platyhelminthes</taxon>
        <taxon>Monogenea</taxon>
        <taxon>Monopisthocotylea</taxon>
        <taxon>Dactylogyridea</taxon>
        <taxon>Ancyrocephalidae</taxon>
        <taxon>Cichlidogyrus</taxon>
    </lineage>
</organism>
<dbReference type="EMBL" id="JBJKFK010002538">
    <property type="protein sequence ID" value="KAL3310955.1"/>
    <property type="molecule type" value="Genomic_DNA"/>
</dbReference>
<accession>A0ABD2PU45</accession>
<dbReference type="AlphaFoldDB" id="A0ABD2PU45"/>
<dbReference type="Proteomes" id="UP001626550">
    <property type="component" value="Unassembled WGS sequence"/>
</dbReference>
<protein>
    <submittedName>
        <fullName evidence="1">Uncharacterized protein</fullName>
    </submittedName>
</protein>
<evidence type="ECO:0000313" key="2">
    <source>
        <dbReference type="Proteomes" id="UP001626550"/>
    </source>
</evidence>
<comment type="caution">
    <text evidence="1">The sequence shown here is derived from an EMBL/GenBank/DDBJ whole genome shotgun (WGS) entry which is preliminary data.</text>
</comment>